<dbReference type="Proteomes" id="UP000027138">
    <property type="component" value="Unassembled WGS sequence"/>
</dbReference>
<accession>A0A067LQX8</accession>
<keyword evidence="3" id="KW-1185">Reference proteome</keyword>
<sequence>MTHNRLSEMSGEGACSSRYSGGSISVTDIIKKLQRSAVMSLPHGVFTYIHTKNHDRVTFIDRSLELVRDNYTIGRERAISSQAQNVE</sequence>
<dbReference type="AlphaFoldDB" id="A0A067LQX8"/>
<evidence type="ECO:0000313" key="2">
    <source>
        <dbReference type="EMBL" id="KDP47009.1"/>
    </source>
</evidence>
<name>A0A067LQX8_JATCU</name>
<proteinExistence type="predicted"/>
<feature type="region of interest" description="Disordered" evidence="1">
    <location>
        <begin position="1"/>
        <end position="22"/>
    </location>
</feature>
<protein>
    <submittedName>
        <fullName evidence="2">Uncharacterized protein</fullName>
    </submittedName>
</protein>
<organism evidence="2 3">
    <name type="scientific">Jatropha curcas</name>
    <name type="common">Barbados nut</name>
    <dbReference type="NCBI Taxonomy" id="180498"/>
    <lineage>
        <taxon>Eukaryota</taxon>
        <taxon>Viridiplantae</taxon>
        <taxon>Streptophyta</taxon>
        <taxon>Embryophyta</taxon>
        <taxon>Tracheophyta</taxon>
        <taxon>Spermatophyta</taxon>
        <taxon>Magnoliopsida</taxon>
        <taxon>eudicotyledons</taxon>
        <taxon>Gunneridae</taxon>
        <taxon>Pentapetalae</taxon>
        <taxon>rosids</taxon>
        <taxon>fabids</taxon>
        <taxon>Malpighiales</taxon>
        <taxon>Euphorbiaceae</taxon>
        <taxon>Crotonoideae</taxon>
        <taxon>Jatropheae</taxon>
        <taxon>Jatropha</taxon>
    </lineage>
</organism>
<evidence type="ECO:0000313" key="3">
    <source>
        <dbReference type="Proteomes" id="UP000027138"/>
    </source>
</evidence>
<evidence type="ECO:0000256" key="1">
    <source>
        <dbReference type="SAM" id="MobiDB-lite"/>
    </source>
</evidence>
<gene>
    <name evidence="2" type="ORF">JCGZ_10736</name>
</gene>
<dbReference type="OrthoDB" id="852287at2759"/>
<dbReference type="EMBL" id="KK914200">
    <property type="protein sequence ID" value="KDP47009.1"/>
    <property type="molecule type" value="Genomic_DNA"/>
</dbReference>
<reference evidence="2 3" key="1">
    <citation type="journal article" date="2014" name="PLoS ONE">
        <title>Global Analysis of Gene Expression Profiles in Physic Nut (Jatropha curcas L.) Seedlings Exposed to Salt Stress.</title>
        <authorList>
            <person name="Zhang L."/>
            <person name="Zhang C."/>
            <person name="Wu P."/>
            <person name="Chen Y."/>
            <person name="Li M."/>
            <person name="Jiang H."/>
            <person name="Wu G."/>
        </authorList>
    </citation>
    <scope>NUCLEOTIDE SEQUENCE [LARGE SCALE GENOMIC DNA]</scope>
    <source>
        <strain evidence="3">cv. GZQX0401</strain>
        <tissue evidence="2">Young leaves</tissue>
    </source>
</reference>